<name>A0ABP0WNC6_9BRYO</name>
<sequence>MRDSRQPLDSTIAHTVIQGLSQMLPLSSLRGAQRVDSSACREDVKSLGKDDKSQITCTVSSAASGDLLPPQLIFQGKTTVVVPKDPGAVAARAKGWHLTMSSNHWSNQQTMREFIDQVIVPWHAKECEELGRVSSSQHYIWNIDCWKVHISEEFRGWLKENHPLLHLVFVPAKCTNKLQVADVVLQRPFKHRFRTQFNLWQSQQVACQVLNGV</sequence>
<evidence type="ECO:0000313" key="3">
    <source>
        <dbReference type="Proteomes" id="UP001497444"/>
    </source>
</evidence>
<organism evidence="2 3">
    <name type="scientific">Sphagnum jensenii</name>
    <dbReference type="NCBI Taxonomy" id="128206"/>
    <lineage>
        <taxon>Eukaryota</taxon>
        <taxon>Viridiplantae</taxon>
        <taxon>Streptophyta</taxon>
        <taxon>Embryophyta</taxon>
        <taxon>Bryophyta</taxon>
        <taxon>Sphagnophytina</taxon>
        <taxon>Sphagnopsida</taxon>
        <taxon>Sphagnales</taxon>
        <taxon>Sphagnaceae</taxon>
        <taxon>Sphagnum</taxon>
    </lineage>
</organism>
<protein>
    <recommendedName>
        <fullName evidence="1">DDE-1 domain-containing protein</fullName>
    </recommendedName>
</protein>
<keyword evidence="3" id="KW-1185">Reference proteome</keyword>
<reference evidence="2 3" key="1">
    <citation type="submission" date="2024-02" db="EMBL/GenBank/DDBJ databases">
        <authorList>
            <consortium name="ELIXIR-Norway"/>
            <consortium name="Elixir Norway"/>
        </authorList>
    </citation>
    <scope>NUCLEOTIDE SEQUENCE [LARGE SCALE GENOMIC DNA]</scope>
</reference>
<accession>A0ABP0WNC6</accession>
<evidence type="ECO:0000259" key="1">
    <source>
        <dbReference type="Pfam" id="PF03184"/>
    </source>
</evidence>
<gene>
    <name evidence="2" type="ORF">CSSPJE1EN1_LOCUS13846</name>
</gene>
<dbReference type="InterPro" id="IPR004875">
    <property type="entry name" value="DDE_SF_endonuclease_dom"/>
</dbReference>
<dbReference type="EMBL" id="OZ020097">
    <property type="protein sequence ID" value="CAK9268368.1"/>
    <property type="molecule type" value="Genomic_DNA"/>
</dbReference>
<proteinExistence type="predicted"/>
<evidence type="ECO:0000313" key="2">
    <source>
        <dbReference type="EMBL" id="CAK9268368.1"/>
    </source>
</evidence>
<dbReference type="Pfam" id="PF03184">
    <property type="entry name" value="DDE_1"/>
    <property type="match status" value="1"/>
</dbReference>
<feature type="domain" description="DDE-1" evidence="1">
    <location>
        <begin position="53"/>
        <end position="204"/>
    </location>
</feature>
<dbReference type="Proteomes" id="UP001497444">
    <property type="component" value="Chromosome 2"/>
</dbReference>